<feature type="disulfide bond" evidence="12">
    <location>
        <begin position="662"/>
        <end position="674"/>
    </location>
</feature>
<feature type="active site" evidence="10 13">
    <location>
        <position position="481"/>
    </location>
</feature>
<dbReference type="GO" id="GO:0005576">
    <property type="term" value="C:extracellular region"/>
    <property type="evidence" value="ECO:0007669"/>
    <property type="project" value="UniProtKB-SubCell"/>
</dbReference>
<keyword evidence="9" id="KW-0325">Glycoprotein</keyword>
<dbReference type="Pfam" id="PF05986">
    <property type="entry name" value="ADAMTS_spacer1"/>
    <property type="match status" value="1"/>
</dbReference>
<dbReference type="GO" id="GO:0046872">
    <property type="term" value="F:metal ion binding"/>
    <property type="evidence" value="ECO:0007669"/>
    <property type="project" value="UniProtKB-KW"/>
</dbReference>
<proteinExistence type="predicted"/>
<feature type="disulfide bond" evidence="12">
    <location>
        <begin position="497"/>
        <end position="518"/>
    </location>
</feature>
<dbReference type="Proteomes" id="UP000838412">
    <property type="component" value="Chromosome 5"/>
</dbReference>
<comment type="cofactor">
    <cofactor evidence="11">
        <name>Zn(2+)</name>
        <dbReference type="ChEBI" id="CHEBI:29105"/>
    </cofactor>
    <text evidence="11">Binds 1 zinc ion per subunit.</text>
</comment>
<feature type="binding site" evidence="11 13">
    <location>
        <position position="484"/>
    </location>
    <ligand>
        <name>Zn(2+)</name>
        <dbReference type="ChEBI" id="CHEBI:29105"/>
        <note>catalytic</note>
    </ligand>
</feature>
<feature type="disulfide bond" evidence="12">
    <location>
        <begin position="565"/>
        <end position="589"/>
    </location>
</feature>
<evidence type="ECO:0000256" key="10">
    <source>
        <dbReference type="PIRSR" id="PIRSR613273-1"/>
    </source>
</evidence>
<evidence type="ECO:0000256" key="5">
    <source>
        <dbReference type="ARBA" id="ARBA00022801"/>
    </source>
</evidence>
<dbReference type="GO" id="GO:0031012">
    <property type="term" value="C:extracellular matrix"/>
    <property type="evidence" value="ECO:0007669"/>
    <property type="project" value="TreeGrafter"/>
</dbReference>
<dbReference type="Gene3D" id="2.60.120.830">
    <property type="match status" value="2"/>
</dbReference>
<accession>A0A8K0ET75</accession>
<dbReference type="Pfam" id="PF19236">
    <property type="entry name" value="ADAMTS_CR_3"/>
    <property type="match status" value="2"/>
</dbReference>
<comment type="caution">
    <text evidence="13">Lacks conserved residue(s) required for the propagation of feature annotation.</text>
</comment>
<dbReference type="InterPro" id="IPR045371">
    <property type="entry name" value="ADAMTS_CR_3"/>
</dbReference>
<evidence type="ECO:0000256" key="7">
    <source>
        <dbReference type="ARBA" id="ARBA00023049"/>
    </source>
</evidence>
<dbReference type="InterPro" id="IPR050439">
    <property type="entry name" value="ADAMTS_ADAMTS-like"/>
</dbReference>
<sequence length="1362" mass="149553">MLRVQGLTAEGAGSPDDKHEARGTNLSLLRFSGVDGGPVMHDVKGVYKKKDIPRKVTGLLRAPRDWSTSRNMPGFRREERIPPPGHESCGPSWLVLERKMRVTPRIHQHMTRDEMKLHLGTDDLLGIPEYDIFTPQEVDMTADLTRSAGCFDDGGCGDGDRRFYSVQLFGTKHLLNLTRDMSVAAAGLRVVGKNGEVIPRTLDCFFTGEVQGLPGSSVALSTCNGLHGVVVASGEDFVITPMSGGLSRRTRHPRSLDGQAGRPHIVYRRSSQALDDVTALSEHSLHKDAAVDPLHLRRTKRGTARSDPRNRLSASRRLTIELALFVDRSAWDKVESLHDGSAEEKFQWATTYYLSVINTVQLLYNSGSLGHRVQLAVLRLRIIEGNEFTSDNSDTEKTLHNFCKWQHTQNHGYNNIMYDLPDDHPEHWDHAVFITGMEMCRPGQSCAIAGMAPVSGMCSEDRSCSLNEDSGLGSAFLLGHEIGHNLGMRHDGDQNNCADSQFIMATHTGPGHMEWSPCSADHFSHFLLTDQSDCLNDSPSPRAPPELALPTGELPGERYTADQQCELRFGKGTEEHKYFRSSMCTRLTCLDRPNHKIWWSSSPAVEGTSCGTGKWCRGGECVLRTSTAAAPVDGDWSVPSEADFGRCSRTCGTGVMKAERACNNPVPVNGGRYCVGERLVYKLCNTQPCSDPEPHPDVLRGHQCQDATQSRSNSSFTKSLEGPEACELWCQVGGIYNFFGSVEDGTSCGNGRNGDVCVGGACKPVGCDGKFGSSASYDQCGVCQGQGSTCKVVEETYKGMVNSRGVIDMATIPKGSYDIRISTSEILRQMPLFIVLKNEAGDMKVIRTGRHYFMFAGAAWKAERFSNRLHSFHTQGKLTEDLTVQLASTWSPAGASKQKEVLYRYHLPVFGRSVDGGWSQPEWSECSRTCGTGVRTGKRLCNSPTPANGGRKCQGDTTLLELCETECTEPVPHLDVELGAVCKAAGYSEVSSLRGYTGDDACRLWCQHQNGAWAYHGPVPDGAPCSTKDSSICVKGSCKQVGCDGEFGSSAEFDSCGVCNGDGSTCSVIQGTFTGNNHGTSTVVTLPESAYDITISSVVPLGEMSRNLLGLEAEGERPLRPNAGLHYFFYGGAGWKTTQYNNLKLLFEAKGPLTKPVEVTMVHYTGISMDNKGITYKFNVLKGKENHIQRKSQRQTMKTKSEPSPTTDPTELYVWVTEEGECSKDCAGGTKAVTLFCQRSDTGYVVGNQFCQHLPKPHEERRIPCNLDPCPVRWRVGTWGECSRTCGEGVMVRSLTCTREVTEGTWEDLDQTYCDHITRPTDRYECNIGDCVDSKKQKAKTVSPRLSYWMRALQKLRSTTTS</sequence>
<evidence type="ECO:0000313" key="16">
    <source>
        <dbReference type="EMBL" id="CAH1265169.1"/>
    </source>
</evidence>
<feature type="binding site" evidence="11">
    <location>
        <position position="321"/>
    </location>
    <ligand>
        <name>Ca(2+)</name>
        <dbReference type="ChEBI" id="CHEBI:29108"/>
        <label>1</label>
    </ligand>
</feature>
<evidence type="ECO:0000259" key="15">
    <source>
        <dbReference type="PROSITE" id="PS50215"/>
    </source>
</evidence>
<evidence type="ECO:0000256" key="3">
    <source>
        <dbReference type="ARBA" id="ARBA00022670"/>
    </source>
</evidence>
<dbReference type="PANTHER" id="PTHR13723:SF200">
    <property type="entry name" value="ADAM METALLOPEPTIDASE WITH THROMBOSPONDIN TYPE 1 MOTIF B, ISOFORM B"/>
    <property type="match status" value="1"/>
</dbReference>
<feature type="binding site" evidence="11">
    <location>
        <position position="537"/>
    </location>
    <ligand>
        <name>Ca(2+)</name>
        <dbReference type="ChEBI" id="CHEBI:29108"/>
        <label>1</label>
    </ligand>
</feature>
<evidence type="ECO:0000256" key="1">
    <source>
        <dbReference type="ARBA" id="ARBA00004613"/>
    </source>
</evidence>
<feature type="binding site" evidence="11">
    <location>
        <position position="534"/>
    </location>
    <ligand>
        <name>Ca(2+)</name>
        <dbReference type="ChEBI" id="CHEBI:29108"/>
        <label>1</label>
    </ligand>
</feature>
<keyword evidence="2" id="KW-0964">Secreted</keyword>
<evidence type="ECO:0000256" key="12">
    <source>
        <dbReference type="PIRSR" id="PIRSR613273-3"/>
    </source>
</evidence>
<organism evidence="16 17">
    <name type="scientific">Branchiostoma lanceolatum</name>
    <name type="common">Common lancelet</name>
    <name type="synonym">Amphioxus lanceolatum</name>
    <dbReference type="NCBI Taxonomy" id="7740"/>
    <lineage>
        <taxon>Eukaryota</taxon>
        <taxon>Metazoa</taxon>
        <taxon>Chordata</taxon>
        <taxon>Cephalochordata</taxon>
        <taxon>Leptocardii</taxon>
        <taxon>Amphioxiformes</taxon>
        <taxon>Branchiostomatidae</taxon>
        <taxon>Branchiostoma</taxon>
    </lineage>
</organism>
<dbReference type="Pfam" id="PF19030">
    <property type="entry name" value="TSP1_ADAMTS"/>
    <property type="match status" value="2"/>
</dbReference>
<dbReference type="Pfam" id="PF00090">
    <property type="entry name" value="TSP_1"/>
    <property type="match status" value="2"/>
</dbReference>
<dbReference type="InterPro" id="IPR041645">
    <property type="entry name" value="ADAMTS_CR_2"/>
</dbReference>
<dbReference type="InterPro" id="IPR036383">
    <property type="entry name" value="TSP1_rpt_sf"/>
</dbReference>
<gene>
    <name evidence="16" type="primary">ADAMTS6</name>
    <name evidence="16" type="ORF">BLAG_LOCUS19233</name>
</gene>
<dbReference type="Pfam" id="PF17771">
    <property type="entry name" value="ADAMTS_CR_2"/>
    <property type="match status" value="1"/>
</dbReference>
<feature type="disulfide bond" evidence="12">
    <location>
        <begin position="610"/>
        <end position="621"/>
    </location>
</feature>
<dbReference type="FunFam" id="2.20.100.10:FF:000006">
    <property type="entry name" value="A disintegrin and metalloproteinase with thrombospondin motifs 1"/>
    <property type="match status" value="1"/>
</dbReference>
<feature type="region of interest" description="Disordered" evidence="14">
    <location>
        <begin position="1188"/>
        <end position="1209"/>
    </location>
</feature>
<feature type="compositionally biased region" description="Polar residues" evidence="14">
    <location>
        <begin position="1194"/>
        <end position="1209"/>
    </location>
</feature>
<keyword evidence="3" id="KW-0645">Protease</keyword>
<feature type="region of interest" description="Disordered" evidence="14">
    <location>
        <begin position="67"/>
        <end position="86"/>
    </location>
</feature>
<keyword evidence="6 11" id="KW-0862">Zinc</keyword>
<feature type="disulfide bond" evidence="12">
    <location>
        <begin position="584"/>
        <end position="616"/>
    </location>
</feature>
<dbReference type="InterPro" id="IPR010294">
    <property type="entry name" value="ADAMTS_spacer1"/>
</dbReference>
<evidence type="ECO:0000256" key="9">
    <source>
        <dbReference type="ARBA" id="ARBA00023180"/>
    </source>
</evidence>
<dbReference type="PRINTS" id="PR01857">
    <property type="entry name" value="ADAMTSFAMILY"/>
</dbReference>
<dbReference type="GO" id="GO:0006508">
    <property type="term" value="P:proteolysis"/>
    <property type="evidence" value="ECO:0007669"/>
    <property type="project" value="UniProtKB-KW"/>
</dbReference>
<keyword evidence="4 11" id="KW-0479">Metal-binding</keyword>
<keyword evidence="8 12" id="KW-1015">Disulfide bond</keyword>
<comment type="subcellular location">
    <subcellularLocation>
        <location evidence="1">Secreted</location>
    </subcellularLocation>
</comment>
<feature type="disulfide bond" evidence="12">
    <location>
        <begin position="440"/>
        <end position="446"/>
    </location>
</feature>
<feature type="binding site" evidence="11">
    <location>
        <position position="429"/>
    </location>
    <ligand>
        <name>Ca(2+)</name>
        <dbReference type="ChEBI" id="CHEBI:29108"/>
        <label>1</label>
    </ligand>
</feature>
<feature type="binding site" evidence="11">
    <location>
        <position position="537"/>
    </location>
    <ligand>
        <name>Ca(2+)</name>
        <dbReference type="ChEBI" id="CHEBI:29108"/>
        <label>2</label>
    </ligand>
</feature>
<reference evidence="16" key="1">
    <citation type="submission" date="2022-01" db="EMBL/GenBank/DDBJ databases">
        <authorList>
            <person name="Braso-Vives M."/>
        </authorList>
    </citation>
    <scope>NUCLEOTIDE SEQUENCE</scope>
</reference>
<feature type="binding site" evidence="11 13">
    <location>
        <position position="480"/>
    </location>
    <ligand>
        <name>Zn(2+)</name>
        <dbReference type="ChEBI" id="CHEBI:29105"/>
        <note>catalytic</note>
    </ligand>
</feature>
<dbReference type="PROSITE" id="PS50215">
    <property type="entry name" value="ADAM_MEPRO"/>
    <property type="match status" value="1"/>
</dbReference>
<dbReference type="GO" id="GO:0004222">
    <property type="term" value="F:metalloendopeptidase activity"/>
    <property type="evidence" value="ECO:0007669"/>
    <property type="project" value="InterPro"/>
</dbReference>
<feature type="binding site" evidence="11">
    <location>
        <position position="321"/>
    </location>
    <ligand>
        <name>Ca(2+)</name>
        <dbReference type="ChEBI" id="CHEBI:29108"/>
        <label>2</label>
    </ligand>
</feature>
<dbReference type="PROSITE" id="PS50092">
    <property type="entry name" value="TSP1"/>
    <property type="match status" value="3"/>
</dbReference>
<feature type="domain" description="Peptidase M12B" evidence="15">
    <location>
        <begin position="318"/>
        <end position="539"/>
    </location>
</feature>
<dbReference type="EMBL" id="OV696690">
    <property type="protein sequence ID" value="CAH1265169.1"/>
    <property type="molecule type" value="Genomic_DNA"/>
</dbReference>
<evidence type="ECO:0000256" key="13">
    <source>
        <dbReference type="PROSITE-ProRule" id="PRU00276"/>
    </source>
</evidence>
<dbReference type="OrthoDB" id="10035764at2759"/>
<feature type="disulfide bond" evidence="12">
    <location>
        <begin position="403"/>
        <end position="464"/>
    </location>
</feature>
<keyword evidence="11" id="KW-0106">Calcium</keyword>
<dbReference type="Pfam" id="PF01421">
    <property type="entry name" value="Reprolysin"/>
    <property type="match status" value="1"/>
</dbReference>
<feature type="disulfide bond" evidence="12">
    <location>
        <begin position="651"/>
        <end position="689"/>
    </location>
</feature>
<evidence type="ECO:0000256" key="2">
    <source>
        <dbReference type="ARBA" id="ARBA00022525"/>
    </source>
</evidence>
<keyword evidence="5" id="KW-0378">Hydrolase</keyword>
<evidence type="ECO:0000256" key="11">
    <source>
        <dbReference type="PIRSR" id="PIRSR613273-2"/>
    </source>
</evidence>
<dbReference type="InterPro" id="IPR001590">
    <property type="entry name" value="Peptidase_M12B"/>
</dbReference>
<keyword evidence="7" id="KW-0482">Metalloprotease</keyword>
<feature type="disulfide bond" evidence="12">
    <location>
        <begin position="458"/>
        <end position="534"/>
    </location>
</feature>
<dbReference type="InterPro" id="IPR000884">
    <property type="entry name" value="TSP1_rpt"/>
</dbReference>
<dbReference type="Gene3D" id="3.40.390.10">
    <property type="entry name" value="Collagenase (Catalytic Domain)"/>
    <property type="match status" value="1"/>
</dbReference>
<name>A0A8K0ET75_BRALA</name>
<evidence type="ECO:0000256" key="4">
    <source>
        <dbReference type="ARBA" id="ARBA00022723"/>
    </source>
</evidence>
<protein>
    <submittedName>
        <fullName evidence="16">ADAMTS6 protein</fullName>
    </submittedName>
</protein>
<dbReference type="InterPro" id="IPR013273">
    <property type="entry name" value="ADAMTS/ADAMTS-like"/>
</dbReference>
<evidence type="ECO:0000256" key="14">
    <source>
        <dbReference type="SAM" id="MobiDB-lite"/>
    </source>
</evidence>
<evidence type="ECO:0000256" key="8">
    <source>
        <dbReference type="ARBA" id="ARBA00023157"/>
    </source>
</evidence>
<dbReference type="SMART" id="SM00209">
    <property type="entry name" value="TSP1"/>
    <property type="match status" value="4"/>
</dbReference>
<feature type="disulfide bond" evidence="12">
    <location>
        <begin position="647"/>
        <end position="684"/>
    </location>
</feature>
<evidence type="ECO:0000256" key="6">
    <source>
        <dbReference type="ARBA" id="ARBA00022833"/>
    </source>
</evidence>
<dbReference type="SUPFAM" id="SSF55486">
    <property type="entry name" value="Metalloproteases ('zincins'), catalytic domain"/>
    <property type="match status" value="1"/>
</dbReference>
<evidence type="ECO:0000313" key="17">
    <source>
        <dbReference type="Proteomes" id="UP000838412"/>
    </source>
</evidence>
<dbReference type="PANTHER" id="PTHR13723">
    <property type="entry name" value="ADAMTS A DISINTEGRIN AND METALLOPROTEASE WITH THROMBOSPONDIN MOTIFS PROTEASE"/>
    <property type="match status" value="1"/>
</dbReference>
<feature type="binding site" evidence="11">
    <location>
        <position position="422"/>
    </location>
    <ligand>
        <name>Ca(2+)</name>
        <dbReference type="ChEBI" id="CHEBI:29108"/>
        <label>1</label>
    </ligand>
</feature>
<dbReference type="GO" id="GO:0030198">
    <property type="term" value="P:extracellular matrix organization"/>
    <property type="evidence" value="ECO:0007669"/>
    <property type="project" value="InterPro"/>
</dbReference>
<feature type="binding site" evidence="11">
    <location>
        <position position="422"/>
    </location>
    <ligand>
        <name>Ca(2+)</name>
        <dbReference type="ChEBI" id="CHEBI:29108"/>
        <label>2</label>
    </ligand>
</feature>
<feature type="region of interest" description="Disordered" evidence="14">
    <location>
        <begin position="1"/>
        <end position="21"/>
    </location>
</feature>
<feature type="binding site" evidence="11 13">
    <location>
        <position position="490"/>
    </location>
    <ligand>
        <name>Zn(2+)</name>
        <dbReference type="ChEBI" id="CHEBI:29105"/>
        <note>catalytic</note>
    </ligand>
</feature>
<dbReference type="Gene3D" id="2.20.100.10">
    <property type="entry name" value="Thrombospondin type-1 (TSP1) repeat"/>
    <property type="match status" value="4"/>
</dbReference>
<dbReference type="SUPFAM" id="SSF82895">
    <property type="entry name" value="TSP-1 type 1 repeat"/>
    <property type="match status" value="4"/>
</dbReference>
<keyword evidence="17" id="KW-1185">Reference proteome</keyword>
<feature type="region of interest" description="Disordered" evidence="14">
    <location>
        <begin position="243"/>
        <end position="262"/>
    </location>
</feature>
<dbReference type="Gene3D" id="3.40.1620.60">
    <property type="match status" value="1"/>
</dbReference>
<dbReference type="InterPro" id="IPR024079">
    <property type="entry name" value="MetalloPept_cat_dom_sf"/>
</dbReference>